<organism evidence="2 3">
    <name type="scientific">Populus alba x Populus x berolinensis</name>
    <dbReference type="NCBI Taxonomy" id="444605"/>
    <lineage>
        <taxon>Eukaryota</taxon>
        <taxon>Viridiplantae</taxon>
        <taxon>Streptophyta</taxon>
        <taxon>Embryophyta</taxon>
        <taxon>Tracheophyta</taxon>
        <taxon>Spermatophyta</taxon>
        <taxon>Magnoliopsida</taxon>
        <taxon>eudicotyledons</taxon>
        <taxon>Gunneridae</taxon>
        <taxon>Pentapetalae</taxon>
        <taxon>rosids</taxon>
        <taxon>fabids</taxon>
        <taxon>Malpighiales</taxon>
        <taxon>Salicaceae</taxon>
        <taxon>Saliceae</taxon>
        <taxon>Populus</taxon>
    </lineage>
</organism>
<keyword evidence="1" id="KW-1133">Transmembrane helix</keyword>
<name>A0AAD6QGZ8_9ROSI</name>
<reference evidence="2" key="1">
    <citation type="journal article" date="2023" name="Mol. Ecol. Resour.">
        <title>Chromosome-level genome assembly of a triploid poplar Populus alba 'Berolinensis'.</title>
        <authorList>
            <person name="Chen S."/>
            <person name="Yu Y."/>
            <person name="Wang X."/>
            <person name="Wang S."/>
            <person name="Zhang T."/>
            <person name="Zhou Y."/>
            <person name="He R."/>
            <person name="Meng N."/>
            <person name="Wang Y."/>
            <person name="Liu W."/>
            <person name="Liu Z."/>
            <person name="Liu J."/>
            <person name="Guo Q."/>
            <person name="Huang H."/>
            <person name="Sederoff R.R."/>
            <person name="Wang G."/>
            <person name="Qu G."/>
            <person name="Chen S."/>
        </authorList>
    </citation>
    <scope>NUCLEOTIDE SEQUENCE</scope>
    <source>
        <strain evidence="2">SC-2020</strain>
    </source>
</reference>
<proteinExistence type="predicted"/>
<protein>
    <submittedName>
        <fullName evidence="2">Uncharacterized protein</fullName>
    </submittedName>
</protein>
<sequence>MHTNKIKSKKSSVNKHKHCNYTSSECFTTESFSPAFNSHTLTLTVAAALALLANFSTISIIPCNNTLKKIITTCKQRDILKSVAFLANMIEKGNTTSNSYSPSNALAASLGKDLQQANKEKFSSKH</sequence>
<dbReference type="AlphaFoldDB" id="A0AAD6QGZ8"/>
<feature type="transmembrane region" description="Helical" evidence="1">
    <location>
        <begin position="41"/>
        <end position="61"/>
    </location>
</feature>
<evidence type="ECO:0000313" key="3">
    <source>
        <dbReference type="Proteomes" id="UP001164929"/>
    </source>
</evidence>
<keyword evidence="3" id="KW-1185">Reference proteome</keyword>
<gene>
    <name evidence="2" type="ORF">NC653_018674</name>
</gene>
<comment type="caution">
    <text evidence="2">The sequence shown here is derived from an EMBL/GenBank/DDBJ whole genome shotgun (WGS) entry which is preliminary data.</text>
</comment>
<dbReference type="Proteomes" id="UP001164929">
    <property type="component" value="Chromosome 7"/>
</dbReference>
<evidence type="ECO:0000256" key="1">
    <source>
        <dbReference type="SAM" id="Phobius"/>
    </source>
</evidence>
<dbReference type="EMBL" id="JAQIZT010000007">
    <property type="protein sequence ID" value="KAJ6990207.1"/>
    <property type="molecule type" value="Genomic_DNA"/>
</dbReference>
<evidence type="ECO:0000313" key="2">
    <source>
        <dbReference type="EMBL" id="KAJ6990207.1"/>
    </source>
</evidence>
<accession>A0AAD6QGZ8</accession>
<keyword evidence="1" id="KW-0812">Transmembrane</keyword>
<keyword evidence="1" id="KW-0472">Membrane</keyword>